<protein>
    <submittedName>
        <fullName evidence="2">Tubulin-tyrosine ligase family protein</fullName>
    </submittedName>
</protein>
<reference evidence="3" key="1">
    <citation type="journal article" date="2006" name="PLoS Biol.">
        <title>Macronuclear genome sequence of the ciliate Tetrahymena thermophila, a model eukaryote.</title>
        <authorList>
            <person name="Eisen J.A."/>
            <person name="Coyne R.S."/>
            <person name="Wu M."/>
            <person name="Wu D."/>
            <person name="Thiagarajan M."/>
            <person name="Wortman J.R."/>
            <person name="Badger J.H."/>
            <person name="Ren Q."/>
            <person name="Amedeo P."/>
            <person name="Jones K.M."/>
            <person name="Tallon L.J."/>
            <person name="Delcher A.L."/>
            <person name="Salzberg S.L."/>
            <person name="Silva J.C."/>
            <person name="Haas B.J."/>
            <person name="Majoros W.H."/>
            <person name="Farzad M."/>
            <person name="Carlton J.M."/>
            <person name="Smith R.K. Jr."/>
            <person name="Garg J."/>
            <person name="Pearlman R.E."/>
            <person name="Karrer K.M."/>
            <person name="Sun L."/>
            <person name="Manning G."/>
            <person name="Elde N.C."/>
            <person name="Turkewitz A.P."/>
            <person name="Asai D.J."/>
            <person name="Wilkes D.E."/>
            <person name="Wang Y."/>
            <person name="Cai H."/>
            <person name="Collins K."/>
            <person name="Stewart B.A."/>
            <person name="Lee S.R."/>
            <person name="Wilamowska K."/>
            <person name="Weinberg Z."/>
            <person name="Ruzzo W.L."/>
            <person name="Wloga D."/>
            <person name="Gaertig J."/>
            <person name="Frankel J."/>
            <person name="Tsao C.-C."/>
            <person name="Gorovsky M.A."/>
            <person name="Keeling P.J."/>
            <person name="Waller R.F."/>
            <person name="Patron N.J."/>
            <person name="Cherry J.M."/>
            <person name="Stover N.A."/>
            <person name="Krieger C.J."/>
            <person name="del Toro C."/>
            <person name="Ryder H.F."/>
            <person name="Williamson S.C."/>
            <person name="Barbeau R.A."/>
            <person name="Hamilton E.P."/>
            <person name="Orias E."/>
        </authorList>
    </citation>
    <scope>NUCLEOTIDE SEQUENCE [LARGE SCALE GENOMIC DNA]</scope>
    <source>
        <strain evidence="3">SB210</strain>
    </source>
</reference>
<evidence type="ECO:0000313" key="2">
    <source>
        <dbReference type="EMBL" id="EAR84787.2"/>
    </source>
</evidence>
<keyword evidence="1" id="KW-0812">Transmembrane</keyword>
<dbReference type="InterPro" id="IPR004344">
    <property type="entry name" value="TTL/TTLL_fam"/>
</dbReference>
<dbReference type="InParanoid" id="I7M693"/>
<keyword evidence="2" id="KW-0436">Ligase</keyword>
<name>I7M693_TETTS</name>
<keyword evidence="1" id="KW-0472">Membrane</keyword>
<dbReference type="STRING" id="312017.I7M693"/>
<proteinExistence type="predicted"/>
<dbReference type="GeneID" id="7844790"/>
<dbReference type="PANTHER" id="PTHR46069:SF1">
    <property type="entry name" value="CHROMOSOME UNDETERMINED SCAFFOLD_125, WHOLE GENOME SHOTGUN SEQUENCE"/>
    <property type="match status" value="1"/>
</dbReference>
<accession>I7M693</accession>
<gene>
    <name evidence="2" type="ORF">TTHERM_00599750</name>
</gene>
<dbReference type="EMBL" id="GG662620">
    <property type="protein sequence ID" value="EAR84787.2"/>
    <property type="molecule type" value="Genomic_DNA"/>
</dbReference>
<dbReference type="eggNOG" id="KOG2157">
    <property type="taxonomic scope" value="Eukaryota"/>
</dbReference>
<dbReference type="RefSeq" id="XP_001032450.2">
    <property type="nucleotide sequence ID" value="XM_001032450.2"/>
</dbReference>
<dbReference type="SUPFAM" id="SSF56059">
    <property type="entry name" value="Glutathione synthetase ATP-binding domain-like"/>
    <property type="match status" value="1"/>
</dbReference>
<dbReference type="Gene3D" id="3.30.470.20">
    <property type="entry name" value="ATP-grasp fold, B domain"/>
    <property type="match status" value="1"/>
</dbReference>
<dbReference type="GO" id="GO:0016874">
    <property type="term" value="F:ligase activity"/>
    <property type="evidence" value="ECO:0007669"/>
    <property type="project" value="UniProtKB-KW"/>
</dbReference>
<evidence type="ECO:0000313" key="3">
    <source>
        <dbReference type="Proteomes" id="UP000009168"/>
    </source>
</evidence>
<dbReference type="Pfam" id="PF03133">
    <property type="entry name" value="TTL"/>
    <property type="match status" value="1"/>
</dbReference>
<organism evidence="2 3">
    <name type="scientific">Tetrahymena thermophila (strain SB210)</name>
    <dbReference type="NCBI Taxonomy" id="312017"/>
    <lineage>
        <taxon>Eukaryota</taxon>
        <taxon>Sar</taxon>
        <taxon>Alveolata</taxon>
        <taxon>Ciliophora</taxon>
        <taxon>Intramacronucleata</taxon>
        <taxon>Oligohymenophorea</taxon>
        <taxon>Hymenostomatida</taxon>
        <taxon>Tetrahymenina</taxon>
        <taxon>Tetrahymenidae</taxon>
        <taxon>Tetrahymena</taxon>
    </lineage>
</organism>
<sequence>MSQQQNKKETIQDNFYEDPTKEKLSIEFIRQRRKELKDDCKKQLISIFIILFVLIMAIIQPLIWPSSNKKEETRIDNSKWLVYSDHQSIRSLFEANGYNITDDSISSNILWISNQEQLAILQEDKKSQQVFNSYGNSLLSKYSLFNTLQKFDLKDAYRFIQPRKFMPRTFIIPFANETECEDYLELANHRKYNNSHTFIAGVENNSTGKIILQQVVKGSANFLQIYNNYKSKFAPYSSNHIFFFQKFVQNPIELDKRPLEIFFPISVVGKTILYNETNIFAKSYSNQQEMEDILNINTLSSNQNDENNRIYWKAISYKYIESTLYQNEQTINIMKYIISYCMEAMFDQDFPDHEGRNRYSLYVFIFQIDKNDSRVYLTNIEQNSRIKSSPKSSFNKLILSGYKHLIDNLAPALKQKIQFNRNNTLRVYKNAIQSQLYLHDNEKKTPDMFKTVAPLDYNFRVKKVVVYSLLNFLNFFQYFHQKQEDYISLLKSKQQYNQYEKTADIYFAKHISKFRPYKNAEWGSESGWQSRTKYRFQMDLNQLTKTKKHKNFEVDRYIPKTYFFNMTSQGYSNQFEKEFLKSYKNLKGLWIYKPSSSYGGIGIKLSYNLTEILSTIDQQKRDLDKSHVDQNEDGFSLVQKYIERPYLINKKKFDFRMYPIMISASPLVVVYLNGYVRSSLFDYTLNNLDEGIHLTNLHVQKSHPQFNQLQDQAHISIQDFENQFFLKDFSQEQLEIMYNHIKAVCAFSLQAIYQSKKDTIGRFQAYGVDIMIDDQANVQLIEMNSNPYFINGTSLHVNLLPKLIKNFLDLSTEILRQNEIYGKVISTDFIAEMCPHCDILIDETKNFYYLNYFNQTTGQFNYDNPVYQNKKREKFIY</sequence>
<keyword evidence="1" id="KW-1133">Transmembrane helix</keyword>
<dbReference type="OrthoDB" id="202825at2759"/>
<dbReference type="PANTHER" id="PTHR46069">
    <property type="entry name" value="TUBULIN TYROSINE LIGASE"/>
    <property type="match status" value="1"/>
</dbReference>
<dbReference type="PROSITE" id="PS51221">
    <property type="entry name" value="TTL"/>
    <property type="match status" value="1"/>
</dbReference>
<dbReference type="KEGG" id="tet:TTHERM_00599750"/>
<feature type="transmembrane region" description="Helical" evidence="1">
    <location>
        <begin position="44"/>
        <end position="64"/>
    </location>
</feature>
<keyword evidence="3" id="KW-1185">Reference proteome</keyword>
<dbReference type="AlphaFoldDB" id="I7M693"/>
<evidence type="ECO:0000256" key="1">
    <source>
        <dbReference type="SAM" id="Phobius"/>
    </source>
</evidence>
<dbReference type="Proteomes" id="UP000009168">
    <property type="component" value="Unassembled WGS sequence"/>
</dbReference>